<evidence type="ECO:0000256" key="6">
    <source>
        <dbReference type="SAM" id="MobiDB-lite"/>
    </source>
</evidence>
<feature type="domain" description="C2H2-type" evidence="7">
    <location>
        <begin position="355"/>
        <end position="378"/>
    </location>
</feature>
<keyword evidence="2" id="KW-0677">Repeat</keyword>
<dbReference type="Proteomes" id="UP000299102">
    <property type="component" value="Unassembled WGS sequence"/>
</dbReference>
<keyword evidence="3 5" id="KW-0863">Zinc-finger</keyword>
<evidence type="ECO:0000313" key="9">
    <source>
        <dbReference type="Proteomes" id="UP000299102"/>
    </source>
</evidence>
<dbReference type="Pfam" id="PF13912">
    <property type="entry name" value="zf-C2H2_6"/>
    <property type="match status" value="1"/>
</dbReference>
<dbReference type="PROSITE" id="PS00028">
    <property type="entry name" value="ZINC_FINGER_C2H2_1"/>
    <property type="match status" value="8"/>
</dbReference>
<dbReference type="Gene3D" id="3.30.160.60">
    <property type="entry name" value="Classic Zinc Finger"/>
    <property type="match status" value="5"/>
</dbReference>
<evidence type="ECO:0000256" key="1">
    <source>
        <dbReference type="ARBA" id="ARBA00022723"/>
    </source>
</evidence>
<reference evidence="8 9" key="1">
    <citation type="journal article" date="2019" name="Commun. Biol.">
        <title>The bagworm genome reveals a unique fibroin gene that provides high tensile strength.</title>
        <authorList>
            <person name="Kono N."/>
            <person name="Nakamura H."/>
            <person name="Ohtoshi R."/>
            <person name="Tomita M."/>
            <person name="Numata K."/>
            <person name="Arakawa K."/>
        </authorList>
    </citation>
    <scope>NUCLEOTIDE SEQUENCE [LARGE SCALE GENOMIC DNA]</scope>
</reference>
<protein>
    <submittedName>
        <fullName evidence="8">Zinc finger protein 26</fullName>
    </submittedName>
</protein>
<feature type="domain" description="C2H2-type" evidence="7">
    <location>
        <begin position="211"/>
        <end position="239"/>
    </location>
</feature>
<evidence type="ECO:0000256" key="3">
    <source>
        <dbReference type="ARBA" id="ARBA00022771"/>
    </source>
</evidence>
<dbReference type="STRING" id="151549.A0A4C1VVI1"/>
<evidence type="ECO:0000256" key="2">
    <source>
        <dbReference type="ARBA" id="ARBA00022737"/>
    </source>
</evidence>
<dbReference type="SMART" id="SM00355">
    <property type="entry name" value="ZnF_C2H2"/>
    <property type="match status" value="10"/>
</dbReference>
<sequence>MRLVLSQSIKGVHPKREAGPEGKRRNSGRKSSVESNKRRHNLLTVLELTNATPIKNKVGRGYECVYCVEVFLDPSDLKMHTAKDHSDDKIKYKYFKKMLYANSAKLDITSLQCTLCHLEIGGLNELYLHLNKEHNKKIYTDIKDKLLPFKFEERDVARCVICSETFASFKMLLSHMNIHYRNYICDVCETGFVTERLLKSHFRESHQRGEYKCGICAKVFSTITKKKDHEKCVHFGLKKNKCPYCPARFVNYIKKNTHISEVHNKPCIVYNCHACEKSFDAHVKLSTHIKRDHLMERKYECSECDMNFFEKDSLTEHMVKHTGEKHFACGVCYKTFGRKKTLREHMRIHNNDRRFKCEECSHAFVQKCAWRSHMKTKHNLTV</sequence>
<comment type="caution">
    <text evidence="8">The sequence shown here is derived from an EMBL/GenBank/DDBJ whole genome shotgun (WGS) entry which is preliminary data.</text>
</comment>
<dbReference type="OrthoDB" id="6077919at2759"/>
<dbReference type="EMBL" id="BGZK01000423">
    <property type="protein sequence ID" value="GBP42763.1"/>
    <property type="molecule type" value="Genomic_DNA"/>
</dbReference>
<proteinExistence type="predicted"/>
<evidence type="ECO:0000259" key="7">
    <source>
        <dbReference type="PROSITE" id="PS50157"/>
    </source>
</evidence>
<feature type="region of interest" description="Disordered" evidence="6">
    <location>
        <begin position="1"/>
        <end position="36"/>
    </location>
</feature>
<dbReference type="InterPro" id="IPR036236">
    <property type="entry name" value="Znf_C2H2_sf"/>
</dbReference>
<feature type="domain" description="C2H2-type" evidence="7">
    <location>
        <begin position="299"/>
        <end position="326"/>
    </location>
</feature>
<dbReference type="PANTHER" id="PTHR24379">
    <property type="entry name" value="KRAB AND ZINC FINGER DOMAIN-CONTAINING"/>
    <property type="match status" value="1"/>
</dbReference>
<evidence type="ECO:0000256" key="5">
    <source>
        <dbReference type="PROSITE-ProRule" id="PRU00042"/>
    </source>
</evidence>
<dbReference type="SUPFAM" id="SSF57667">
    <property type="entry name" value="beta-beta-alpha zinc fingers"/>
    <property type="match status" value="4"/>
</dbReference>
<dbReference type="InterPro" id="IPR013087">
    <property type="entry name" value="Znf_C2H2_type"/>
</dbReference>
<dbReference type="AlphaFoldDB" id="A0A4C1VVI1"/>
<dbReference type="PANTHER" id="PTHR24379:SF121">
    <property type="entry name" value="C2H2-TYPE DOMAIN-CONTAINING PROTEIN"/>
    <property type="match status" value="1"/>
</dbReference>
<evidence type="ECO:0000313" key="8">
    <source>
        <dbReference type="EMBL" id="GBP42763.1"/>
    </source>
</evidence>
<keyword evidence="4" id="KW-0862">Zinc</keyword>
<keyword evidence="1" id="KW-0479">Metal-binding</keyword>
<evidence type="ECO:0000256" key="4">
    <source>
        <dbReference type="ARBA" id="ARBA00022833"/>
    </source>
</evidence>
<organism evidence="8 9">
    <name type="scientific">Eumeta variegata</name>
    <name type="common">Bagworm moth</name>
    <name type="synonym">Eumeta japonica</name>
    <dbReference type="NCBI Taxonomy" id="151549"/>
    <lineage>
        <taxon>Eukaryota</taxon>
        <taxon>Metazoa</taxon>
        <taxon>Ecdysozoa</taxon>
        <taxon>Arthropoda</taxon>
        <taxon>Hexapoda</taxon>
        <taxon>Insecta</taxon>
        <taxon>Pterygota</taxon>
        <taxon>Neoptera</taxon>
        <taxon>Endopterygota</taxon>
        <taxon>Lepidoptera</taxon>
        <taxon>Glossata</taxon>
        <taxon>Ditrysia</taxon>
        <taxon>Tineoidea</taxon>
        <taxon>Psychidae</taxon>
        <taxon>Oiketicinae</taxon>
        <taxon>Eumeta</taxon>
    </lineage>
</organism>
<name>A0A4C1VVI1_EUMVA</name>
<feature type="compositionally biased region" description="Basic and acidic residues" evidence="6">
    <location>
        <begin position="14"/>
        <end position="24"/>
    </location>
</feature>
<accession>A0A4C1VVI1</accession>
<keyword evidence="9" id="KW-1185">Reference proteome</keyword>
<feature type="domain" description="C2H2-type" evidence="7">
    <location>
        <begin position="270"/>
        <end position="298"/>
    </location>
</feature>
<dbReference type="FunFam" id="3.30.160.60:FF:000624">
    <property type="entry name" value="zinc finger protein 697"/>
    <property type="match status" value="1"/>
</dbReference>
<feature type="domain" description="C2H2-type" evidence="7">
    <location>
        <begin position="327"/>
        <end position="354"/>
    </location>
</feature>
<feature type="domain" description="C2H2-type" evidence="7">
    <location>
        <begin position="183"/>
        <end position="211"/>
    </location>
</feature>
<gene>
    <name evidence="8" type="primary">Zfp26</name>
    <name evidence="8" type="ORF">EVAR_23401_1</name>
</gene>
<dbReference type="PROSITE" id="PS50157">
    <property type="entry name" value="ZINC_FINGER_C2H2_2"/>
    <property type="match status" value="7"/>
</dbReference>
<feature type="domain" description="C2H2-type" evidence="7">
    <location>
        <begin position="62"/>
        <end position="90"/>
    </location>
</feature>
<dbReference type="GO" id="GO:0008270">
    <property type="term" value="F:zinc ion binding"/>
    <property type="evidence" value="ECO:0007669"/>
    <property type="project" value="UniProtKB-KW"/>
</dbReference>
<dbReference type="Pfam" id="PF00096">
    <property type="entry name" value="zf-C2H2"/>
    <property type="match status" value="2"/>
</dbReference>